<dbReference type="AlphaFoldDB" id="A0A9X2MLG4"/>
<comment type="caution">
    <text evidence="2">The sequence shown here is derived from an EMBL/GenBank/DDBJ whole genome shotgun (WGS) entry which is preliminary data.</text>
</comment>
<organism evidence="2 3">
    <name type="scientific">Paenibacillus soyae</name>
    <dbReference type="NCBI Taxonomy" id="2969249"/>
    <lineage>
        <taxon>Bacteria</taxon>
        <taxon>Bacillati</taxon>
        <taxon>Bacillota</taxon>
        <taxon>Bacilli</taxon>
        <taxon>Bacillales</taxon>
        <taxon>Paenibacillaceae</taxon>
        <taxon>Paenibacillus</taxon>
    </lineage>
</organism>
<dbReference type="RefSeq" id="WP_257441878.1">
    <property type="nucleotide sequence ID" value="NZ_JANIPJ010000001.1"/>
</dbReference>
<dbReference type="Proteomes" id="UP001141950">
    <property type="component" value="Unassembled WGS sequence"/>
</dbReference>
<sequence>MTELTFDAITITMLLSMMAGFQLFMAFVLYRLERSAVWALLALLFPLGLNVLLYQAVKLDISAGPDFEGLTDRRRRLWRGVYLFLLLQYMALFGLLGWFLSPVG</sequence>
<accession>A0A9X2MLG4</accession>
<keyword evidence="1" id="KW-0472">Membrane</keyword>
<dbReference type="EMBL" id="JANIPJ010000001">
    <property type="protein sequence ID" value="MCR2802390.1"/>
    <property type="molecule type" value="Genomic_DNA"/>
</dbReference>
<evidence type="ECO:0000256" key="1">
    <source>
        <dbReference type="SAM" id="Phobius"/>
    </source>
</evidence>
<reference evidence="2" key="1">
    <citation type="submission" date="2022-08" db="EMBL/GenBank/DDBJ databases">
        <title>The genomic sequence of strain Paenibacillus sp. SCIV0701.</title>
        <authorList>
            <person name="Zhao H."/>
        </authorList>
    </citation>
    <scope>NUCLEOTIDE SEQUENCE</scope>
    <source>
        <strain evidence="2">SCIV0701</strain>
    </source>
</reference>
<keyword evidence="3" id="KW-1185">Reference proteome</keyword>
<proteinExistence type="predicted"/>
<feature type="transmembrane region" description="Helical" evidence="1">
    <location>
        <begin position="6"/>
        <end position="30"/>
    </location>
</feature>
<keyword evidence="1" id="KW-1133">Transmembrane helix</keyword>
<protein>
    <submittedName>
        <fullName evidence="2">Uncharacterized protein</fullName>
    </submittedName>
</protein>
<feature type="transmembrane region" description="Helical" evidence="1">
    <location>
        <begin position="77"/>
        <end position="100"/>
    </location>
</feature>
<evidence type="ECO:0000313" key="3">
    <source>
        <dbReference type="Proteomes" id="UP001141950"/>
    </source>
</evidence>
<evidence type="ECO:0000313" key="2">
    <source>
        <dbReference type="EMBL" id="MCR2802390.1"/>
    </source>
</evidence>
<keyword evidence="1" id="KW-0812">Transmembrane</keyword>
<feature type="transmembrane region" description="Helical" evidence="1">
    <location>
        <begin position="37"/>
        <end position="57"/>
    </location>
</feature>
<name>A0A9X2MLG4_9BACL</name>
<gene>
    <name evidence="2" type="ORF">NQZ67_00720</name>
</gene>